<dbReference type="EMBL" id="FRCP01000006">
    <property type="protein sequence ID" value="SHM10059.1"/>
    <property type="molecule type" value="Genomic_DNA"/>
</dbReference>
<evidence type="ECO:0000256" key="6">
    <source>
        <dbReference type="ARBA" id="ARBA00023014"/>
    </source>
</evidence>
<dbReference type="SFLD" id="SFLDG01094">
    <property type="entry name" value="Uncharacterised_Radical_SAM_Su"/>
    <property type="match status" value="1"/>
</dbReference>
<evidence type="ECO:0000256" key="4">
    <source>
        <dbReference type="ARBA" id="ARBA00022723"/>
    </source>
</evidence>
<evidence type="ECO:0000256" key="2">
    <source>
        <dbReference type="ARBA" id="ARBA00022485"/>
    </source>
</evidence>
<keyword evidence="8" id="KW-0456">Lyase</keyword>
<dbReference type="GO" id="GO:0046872">
    <property type="term" value="F:metal ion binding"/>
    <property type="evidence" value="ECO:0007669"/>
    <property type="project" value="UniProtKB-KW"/>
</dbReference>
<dbReference type="InterPro" id="IPR034457">
    <property type="entry name" value="Organic_radical-activating"/>
</dbReference>
<evidence type="ECO:0000313" key="8">
    <source>
        <dbReference type="EMBL" id="SHM10059.1"/>
    </source>
</evidence>
<reference evidence="8 9" key="1">
    <citation type="submission" date="2016-11" db="EMBL/GenBank/DDBJ databases">
        <authorList>
            <person name="Jaros S."/>
            <person name="Januszkiewicz K."/>
            <person name="Wedrychowicz H."/>
        </authorList>
    </citation>
    <scope>NUCLEOTIDE SEQUENCE [LARGE SCALE GENOMIC DNA]</scope>
    <source>
        <strain evidence="8 9">DSM 15930</strain>
    </source>
</reference>
<dbReference type="PANTHER" id="PTHR30352:SF13">
    <property type="entry name" value="GLYCYL-RADICAL ENZYME ACTIVATING ENZYME YJJW-RELATED"/>
    <property type="match status" value="1"/>
</dbReference>
<organism evidence="8 9">
    <name type="scientific">Anaerosporobacter mobilis DSM 15930</name>
    <dbReference type="NCBI Taxonomy" id="1120996"/>
    <lineage>
        <taxon>Bacteria</taxon>
        <taxon>Bacillati</taxon>
        <taxon>Bacillota</taxon>
        <taxon>Clostridia</taxon>
        <taxon>Lachnospirales</taxon>
        <taxon>Lachnospiraceae</taxon>
        <taxon>Anaerosporobacter</taxon>
    </lineage>
</organism>
<dbReference type="SFLD" id="SFLDS00029">
    <property type="entry name" value="Radical_SAM"/>
    <property type="match status" value="1"/>
</dbReference>
<dbReference type="PANTHER" id="PTHR30352">
    <property type="entry name" value="PYRUVATE FORMATE-LYASE-ACTIVATING ENZYME"/>
    <property type="match status" value="1"/>
</dbReference>
<keyword evidence="2" id="KW-0004">4Fe-4S</keyword>
<keyword evidence="5" id="KW-0408">Iron</keyword>
<dbReference type="GO" id="GO:0016829">
    <property type="term" value="F:lyase activity"/>
    <property type="evidence" value="ECO:0007669"/>
    <property type="project" value="UniProtKB-KW"/>
</dbReference>
<name>A0A1M7G2E2_9FIRM</name>
<evidence type="ECO:0000313" key="9">
    <source>
        <dbReference type="Proteomes" id="UP000184038"/>
    </source>
</evidence>
<dbReference type="NCBIfam" id="TIGR02495">
    <property type="entry name" value="NrdG2"/>
    <property type="match status" value="1"/>
</dbReference>
<proteinExistence type="predicted"/>
<dbReference type="STRING" id="1120996.SAMN02746066_00769"/>
<dbReference type="InterPro" id="IPR012840">
    <property type="entry name" value="NrdG2"/>
</dbReference>
<dbReference type="Pfam" id="PF04055">
    <property type="entry name" value="Radical_SAM"/>
    <property type="match status" value="1"/>
</dbReference>
<gene>
    <name evidence="8" type="ORF">SAMN02746066_00769</name>
</gene>
<dbReference type="GO" id="GO:0051539">
    <property type="term" value="F:4 iron, 4 sulfur cluster binding"/>
    <property type="evidence" value="ECO:0007669"/>
    <property type="project" value="UniProtKB-KW"/>
</dbReference>
<keyword evidence="3" id="KW-0949">S-adenosyl-L-methionine</keyword>
<keyword evidence="8" id="KW-0670">Pyruvate</keyword>
<dbReference type="InterPro" id="IPR013785">
    <property type="entry name" value="Aldolase_TIM"/>
</dbReference>
<keyword evidence="6" id="KW-0411">Iron-sulfur</keyword>
<dbReference type="PROSITE" id="PS51918">
    <property type="entry name" value="RADICAL_SAM"/>
    <property type="match status" value="1"/>
</dbReference>
<dbReference type="CDD" id="cd01335">
    <property type="entry name" value="Radical_SAM"/>
    <property type="match status" value="1"/>
</dbReference>
<dbReference type="AlphaFoldDB" id="A0A1M7G2E2"/>
<dbReference type="OrthoDB" id="9782387at2"/>
<evidence type="ECO:0000256" key="5">
    <source>
        <dbReference type="ARBA" id="ARBA00023004"/>
    </source>
</evidence>
<dbReference type="Proteomes" id="UP000184038">
    <property type="component" value="Unassembled WGS sequence"/>
</dbReference>
<feature type="domain" description="Radical SAM core" evidence="7">
    <location>
        <begin position="12"/>
        <end position="228"/>
    </location>
</feature>
<comment type="cofactor">
    <cofactor evidence="1">
        <name>[4Fe-4S] cluster</name>
        <dbReference type="ChEBI" id="CHEBI:49883"/>
    </cofactor>
</comment>
<dbReference type="InterPro" id="IPR058240">
    <property type="entry name" value="rSAM_sf"/>
</dbReference>
<sequence>MQIHGFNKTTLLDYPKHLAATIFLGCCNFRCPFCHNSSLVLSTDTQPSLTVSEVLDTLKSRSSILEGVCITGGEPTLSKDLPEFIQVIKNIGLKVKLDTNGSNPLMLQYLLSQQLLDYIAMDIKNSRARYIETIGVPGYSLDAIDASISLIQNSGIPYEFRTTVVKEYHSLEDMLAIGRWLEGSKEYYLQLFLDSGDILSPGLHAPTQETMVEYQEALQPYFNTVGIRGMETN</sequence>
<dbReference type="Gene3D" id="3.20.20.70">
    <property type="entry name" value="Aldolase class I"/>
    <property type="match status" value="1"/>
</dbReference>
<evidence type="ECO:0000256" key="3">
    <source>
        <dbReference type="ARBA" id="ARBA00022691"/>
    </source>
</evidence>
<dbReference type="RefSeq" id="WP_073283090.1">
    <property type="nucleotide sequence ID" value="NZ_FRCP01000006.1"/>
</dbReference>
<dbReference type="SUPFAM" id="SSF102114">
    <property type="entry name" value="Radical SAM enzymes"/>
    <property type="match status" value="1"/>
</dbReference>
<protein>
    <submittedName>
        <fullName evidence="8">Pyruvate formate lyase activating enzyme</fullName>
    </submittedName>
</protein>
<evidence type="ECO:0000256" key="1">
    <source>
        <dbReference type="ARBA" id="ARBA00001966"/>
    </source>
</evidence>
<accession>A0A1M7G2E2</accession>
<dbReference type="InterPro" id="IPR007197">
    <property type="entry name" value="rSAM"/>
</dbReference>
<keyword evidence="9" id="KW-1185">Reference proteome</keyword>
<evidence type="ECO:0000259" key="7">
    <source>
        <dbReference type="PROSITE" id="PS51918"/>
    </source>
</evidence>
<keyword evidence="4" id="KW-0479">Metal-binding</keyword>